<evidence type="ECO:0000259" key="7">
    <source>
        <dbReference type="PROSITE" id="PS50923"/>
    </source>
</evidence>
<dbReference type="PROSITE" id="PS50923">
    <property type="entry name" value="SUSHI"/>
    <property type="match status" value="2"/>
</dbReference>
<reference evidence="8" key="1">
    <citation type="journal article" date="2023" name="Mol. Biol. Evol.">
        <title>Third-Generation Sequencing Reveals the Adaptive Role of the Epigenome in Three Deep-Sea Polychaetes.</title>
        <authorList>
            <person name="Perez M."/>
            <person name="Aroh O."/>
            <person name="Sun Y."/>
            <person name="Lan Y."/>
            <person name="Juniper S.K."/>
            <person name="Young C.R."/>
            <person name="Angers B."/>
            <person name="Qian P.Y."/>
        </authorList>
    </citation>
    <scope>NUCLEOTIDE SEQUENCE</scope>
    <source>
        <strain evidence="8">R07B-5</strain>
    </source>
</reference>
<dbReference type="EMBL" id="JAODUO010000136">
    <property type="protein sequence ID" value="KAK2188320.1"/>
    <property type="molecule type" value="Genomic_DNA"/>
</dbReference>
<sequence>MVTYTCHAGLLFADGTSTTQIQCTSTGRWFPDVTGCKERCPPLVYLDHAVSGPYTGEVGTAVMFRCRRGHRFRDGTTEKSVRCGDNREWEEIEDCKVERCPALTSPDHGALNTTVATFGTIVAVTCNVGYKIRGSATRRTSLECLENRKWDASVPVCEEVNCGALSEVDHSTRSGEGTDYNAVVNITCDRDHRFEDGTEAKSIRCTDTAVWSEVDMSCATARCPPLPRLPGTEEIHPRADKLSKAVYTCLPGSVFPGGKRQYTTACNGTNWDPLPRYGCAGTTSLWMCRYDLVVDVQVQPRCGCAGTTSLWMCRYDLVVDVQVRPRCGCAGTTSLWMCRYNLVVDVQVRPRCGCAGTTSLWMCRYNLVVDVQVQPRCGCAGTTSLWMSRYDLVVDVQVQPRCGCAGTTSLWMCRYNLVMDVQVQPRCGCAGTTSLWMCRYSLVVDVQVQPRCGCAGTTSLWICRYNLVVDVQVQPRCGCAGTTSLWMCRYDLVVDVQVQPRSGCAGTTSLWMCRYNLVMDVQVRPRCGCAGTTSLWMCRYNLVVDVQVQPRCGCAVKTAGVRGWTELNIHDHILYR</sequence>
<keyword evidence="3" id="KW-0677">Repeat</keyword>
<evidence type="ECO:0000313" key="9">
    <source>
        <dbReference type="Proteomes" id="UP001209878"/>
    </source>
</evidence>
<keyword evidence="2" id="KW-0732">Signal</keyword>
<comment type="caution">
    <text evidence="8">The sequence shown here is derived from an EMBL/GenBank/DDBJ whole genome shotgun (WGS) entry which is preliminary data.</text>
</comment>
<dbReference type="Pfam" id="PF00084">
    <property type="entry name" value="Sushi"/>
    <property type="match status" value="2"/>
</dbReference>
<dbReference type="CDD" id="cd00033">
    <property type="entry name" value="CCP"/>
    <property type="match status" value="1"/>
</dbReference>
<evidence type="ECO:0000256" key="2">
    <source>
        <dbReference type="ARBA" id="ARBA00022729"/>
    </source>
</evidence>
<evidence type="ECO:0000313" key="8">
    <source>
        <dbReference type="EMBL" id="KAK2188320.1"/>
    </source>
</evidence>
<keyword evidence="5" id="KW-0325">Glycoprotein</keyword>
<accession>A0AAD9P565</accession>
<dbReference type="InterPro" id="IPR035976">
    <property type="entry name" value="Sushi/SCR/CCP_sf"/>
</dbReference>
<feature type="domain" description="Sushi" evidence="7">
    <location>
        <begin position="1"/>
        <end position="38"/>
    </location>
</feature>
<organism evidence="8 9">
    <name type="scientific">Ridgeia piscesae</name>
    <name type="common">Tubeworm</name>
    <dbReference type="NCBI Taxonomy" id="27915"/>
    <lineage>
        <taxon>Eukaryota</taxon>
        <taxon>Metazoa</taxon>
        <taxon>Spiralia</taxon>
        <taxon>Lophotrochozoa</taxon>
        <taxon>Annelida</taxon>
        <taxon>Polychaeta</taxon>
        <taxon>Sedentaria</taxon>
        <taxon>Canalipalpata</taxon>
        <taxon>Sabellida</taxon>
        <taxon>Siboglinidae</taxon>
        <taxon>Ridgeia</taxon>
    </lineage>
</organism>
<dbReference type="PANTHER" id="PTHR46393:SF7">
    <property type="entry name" value="COMPLEMENT C2"/>
    <property type="match status" value="1"/>
</dbReference>
<evidence type="ECO:0000256" key="1">
    <source>
        <dbReference type="ARBA" id="ARBA00022659"/>
    </source>
</evidence>
<dbReference type="SMART" id="SM00032">
    <property type="entry name" value="CCP"/>
    <property type="match status" value="4"/>
</dbReference>
<keyword evidence="1 6" id="KW-0768">Sushi</keyword>
<name>A0AAD9P565_RIDPI</name>
<comment type="caution">
    <text evidence="6">Lacks conserved residue(s) required for the propagation of feature annotation.</text>
</comment>
<dbReference type="PANTHER" id="PTHR46393">
    <property type="entry name" value="SUSHI DOMAIN-CONTAINING PROTEIN"/>
    <property type="match status" value="1"/>
</dbReference>
<dbReference type="InterPro" id="IPR000436">
    <property type="entry name" value="Sushi_SCR_CCP_dom"/>
</dbReference>
<evidence type="ECO:0000256" key="5">
    <source>
        <dbReference type="ARBA" id="ARBA00023180"/>
    </source>
</evidence>
<protein>
    <recommendedName>
        <fullName evidence="7">Sushi domain-containing protein</fullName>
    </recommendedName>
</protein>
<evidence type="ECO:0000256" key="6">
    <source>
        <dbReference type="PROSITE-ProRule" id="PRU00302"/>
    </source>
</evidence>
<evidence type="ECO:0000256" key="3">
    <source>
        <dbReference type="ARBA" id="ARBA00022737"/>
    </source>
</evidence>
<dbReference type="Proteomes" id="UP001209878">
    <property type="component" value="Unassembled WGS sequence"/>
</dbReference>
<keyword evidence="9" id="KW-1185">Reference proteome</keyword>
<dbReference type="SUPFAM" id="SSF57535">
    <property type="entry name" value="Complement control module/SCR domain"/>
    <property type="match status" value="4"/>
</dbReference>
<gene>
    <name evidence="8" type="ORF">NP493_136g05001</name>
</gene>
<dbReference type="AlphaFoldDB" id="A0AAD9P565"/>
<evidence type="ECO:0000256" key="4">
    <source>
        <dbReference type="ARBA" id="ARBA00023157"/>
    </source>
</evidence>
<dbReference type="Gene3D" id="2.10.70.10">
    <property type="entry name" value="Complement Module, domain 1"/>
    <property type="match status" value="3"/>
</dbReference>
<feature type="domain" description="Sushi" evidence="7">
    <location>
        <begin position="98"/>
        <end position="159"/>
    </location>
</feature>
<proteinExistence type="predicted"/>
<keyword evidence="4" id="KW-1015">Disulfide bond</keyword>